<sequence length="71" mass="8240">MKGLLTRSVESKEKMVIFYIDSRGQVTQRYIRVLQVNDGLILAYCYYRKEVRVFKLDNILSAGPIKKRVGA</sequence>
<dbReference type="RefSeq" id="WP_209462321.1">
    <property type="nucleotide sequence ID" value="NZ_CP110224.1"/>
</dbReference>
<proteinExistence type="predicted"/>
<evidence type="ECO:0000313" key="1">
    <source>
        <dbReference type="EMBL" id="MBP1969116.1"/>
    </source>
</evidence>
<organism evidence="1 2">
    <name type="scientific">Virgibacillus natechei</name>
    <dbReference type="NCBI Taxonomy" id="1216297"/>
    <lineage>
        <taxon>Bacteria</taxon>
        <taxon>Bacillati</taxon>
        <taxon>Bacillota</taxon>
        <taxon>Bacilli</taxon>
        <taxon>Bacillales</taxon>
        <taxon>Bacillaceae</taxon>
        <taxon>Virgibacillus</taxon>
    </lineage>
</organism>
<protein>
    <submittedName>
        <fullName evidence="1">DNA-binding transcriptional regulator YafY</fullName>
    </submittedName>
</protein>
<keyword evidence="2" id="KW-1185">Reference proteome</keyword>
<dbReference type="GO" id="GO:0003677">
    <property type="term" value="F:DNA binding"/>
    <property type="evidence" value="ECO:0007669"/>
    <property type="project" value="UniProtKB-KW"/>
</dbReference>
<dbReference type="EMBL" id="JAGGKX010000004">
    <property type="protein sequence ID" value="MBP1969116.1"/>
    <property type="molecule type" value="Genomic_DNA"/>
</dbReference>
<comment type="caution">
    <text evidence="1">The sequence shown here is derived from an EMBL/GenBank/DDBJ whole genome shotgun (WGS) entry which is preliminary data.</text>
</comment>
<keyword evidence="1" id="KW-0238">DNA-binding</keyword>
<dbReference type="Proteomes" id="UP001519345">
    <property type="component" value="Unassembled WGS sequence"/>
</dbReference>
<accession>A0ABS4IF73</accession>
<evidence type="ECO:0000313" key="2">
    <source>
        <dbReference type="Proteomes" id="UP001519345"/>
    </source>
</evidence>
<name>A0ABS4IF73_9BACI</name>
<reference evidence="1 2" key="1">
    <citation type="submission" date="2021-03" db="EMBL/GenBank/DDBJ databases">
        <title>Genomic Encyclopedia of Type Strains, Phase IV (KMG-IV): sequencing the most valuable type-strain genomes for metagenomic binning, comparative biology and taxonomic classification.</title>
        <authorList>
            <person name="Goeker M."/>
        </authorList>
    </citation>
    <scope>NUCLEOTIDE SEQUENCE [LARGE SCALE GENOMIC DNA]</scope>
    <source>
        <strain evidence="1 2">DSM 25609</strain>
    </source>
</reference>
<gene>
    <name evidence="1" type="ORF">J2Z83_001219</name>
</gene>